<evidence type="ECO:0000313" key="2">
    <source>
        <dbReference type="Proteomes" id="UP000807306"/>
    </source>
</evidence>
<organism evidence="1 2">
    <name type="scientific">Crepidotus variabilis</name>
    <dbReference type="NCBI Taxonomy" id="179855"/>
    <lineage>
        <taxon>Eukaryota</taxon>
        <taxon>Fungi</taxon>
        <taxon>Dikarya</taxon>
        <taxon>Basidiomycota</taxon>
        <taxon>Agaricomycotina</taxon>
        <taxon>Agaricomycetes</taxon>
        <taxon>Agaricomycetidae</taxon>
        <taxon>Agaricales</taxon>
        <taxon>Agaricineae</taxon>
        <taxon>Crepidotaceae</taxon>
        <taxon>Crepidotus</taxon>
    </lineage>
</organism>
<comment type="caution">
    <text evidence="1">The sequence shown here is derived from an EMBL/GenBank/DDBJ whole genome shotgun (WGS) entry which is preliminary data.</text>
</comment>
<gene>
    <name evidence="1" type="ORF">CPB83DRAFT_833866</name>
</gene>
<evidence type="ECO:0000313" key="1">
    <source>
        <dbReference type="EMBL" id="KAF9530840.1"/>
    </source>
</evidence>
<protein>
    <submittedName>
        <fullName evidence="1">Uncharacterized protein</fullName>
    </submittedName>
</protein>
<accession>A0A9P6JSS9</accession>
<dbReference type="AlphaFoldDB" id="A0A9P6JSS9"/>
<keyword evidence="2" id="KW-1185">Reference proteome</keyword>
<dbReference type="EMBL" id="MU157837">
    <property type="protein sequence ID" value="KAF9530840.1"/>
    <property type="molecule type" value="Genomic_DNA"/>
</dbReference>
<proteinExistence type="predicted"/>
<dbReference type="Proteomes" id="UP000807306">
    <property type="component" value="Unassembled WGS sequence"/>
</dbReference>
<reference evidence="1" key="1">
    <citation type="submission" date="2020-11" db="EMBL/GenBank/DDBJ databases">
        <authorList>
            <consortium name="DOE Joint Genome Institute"/>
            <person name="Ahrendt S."/>
            <person name="Riley R."/>
            <person name="Andreopoulos W."/>
            <person name="Labutti K."/>
            <person name="Pangilinan J."/>
            <person name="Ruiz-Duenas F.J."/>
            <person name="Barrasa J.M."/>
            <person name="Sanchez-Garcia M."/>
            <person name="Camarero S."/>
            <person name="Miyauchi S."/>
            <person name="Serrano A."/>
            <person name="Linde D."/>
            <person name="Babiker R."/>
            <person name="Drula E."/>
            <person name="Ayuso-Fernandez I."/>
            <person name="Pacheco R."/>
            <person name="Padilla G."/>
            <person name="Ferreira P."/>
            <person name="Barriuso J."/>
            <person name="Kellner H."/>
            <person name="Castanera R."/>
            <person name="Alfaro M."/>
            <person name="Ramirez L."/>
            <person name="Pisabarro A.G."/>
            <person name="Kuo A."/>
            <person name="Tritt A."/>
            <person name="Lipzen A."/>
            <person name="He G."/>
            <person name="Yan M."/>
            <person name="Ng V."/>
            <person name="Cullen D."/>
            <person name="Martin F."/>
            <person name="Rosso M.-N."/>
            <person name="Henrissat B."/>
            <person name="Hibbett D."/>
            <person name="Martinez A.T."/>
            <person name="Grigoriev I.V."/>
        </authorList>
    </citation>
    <scope>NUCLEOTIDE SEQUENCE</scope>
    <source>
        <strain evidence="1">CBS 506.95</strain>
    </source>
</reference>
<name>A0A9P6JSS9_9AGAR</name>
<sequence length="194" mass="21172">MNRCLTVLEQGDAMMRAAKRINVAEQDLGTRRGGGWDSGLVGGKTYEVKKILSSLSLFLSLFFSPATITKSIETVVKTSSNRARSAIITNSFRHGRLMPNAAYHIGDIEERGKELTLLVVECTSWPINATKLSPGFISQFHLGILVVIGYDQHQTCSISEVFLNDETPGTSPPSPSSVSHLGHNCVVKLFAELH</sequence>